<evidence type="ECO:0008006" key="3">
    <source>
        <dbReference type="Google" id="ProtNLM"/>
    </source>
</evidence>
<gene>
    <name evidence="1" type="ORF">ACFO8Q_11800</name>
</gene>
<evidence type="ECO:0000313" key="2">
    <source>
        <dbReference type="Proteomes" id="UP001596002"/>
    </source>
</evidence>
<accession>A0ABV9Q1C4</accession>
<comment type="caution">
    <text evidence="1">The sequence shown here is derived from an EMBL/GenBank/DDBJ whole genome shotgun (WGS) entry which is preliminary data.</text>
</comment>
<dbReference type="RefSeq" id="WP_380025956.1">
    <property type="nucleotide sequence ID" value="NZ_JBHSHC010000096.1"/>
</dbReference>
<sequence length="83" mass="9513">MDKTNMLPLQMECTLFFQENPYTLETLAGLALRLGRKPEDIRPALQHLVSLSILEEIGEGERAIYRYNHPVVTSEVGIVWEQV</sequence>
<reference evidence="2" key="1">
    <citation type="journal article" date="2019" name="Int. J. Syst. Evol. Microbiol.">
        <title>The Global Catalogue of Microorganisms (GCM) 10K type strain sequencing project: providing services to taxonomists for standard genome sequencing and annotation.</title>
        <authorList>
            <consortium name="The Broad Institute Genomics Platform"/>
            <consortium name="The Broad Institute Genome Sequencing Center for Infectious Disease"/>
            <person name="Wu L."/>
            <person name="Ma J."/>
        </authorList>
    </citation>
    <scope>NUCLEOTIDE SEQUENCE [LARGE SCALE GENOMIC DNA]</scope>
    <source>
        <strain evidence="2">WYCCWR 12678</strain>
    </source>
</reference>
<dbReference type="EMBL" id="JBHSHC010000096">
    <property type="protein sequence ID" value="MFC4768034.1"/>
    <property type="molecule type" value="Genomic_DNA"/>
</dbReference>
<dbReference type="Proteomes" id="UP001596002">
    <property type="component" value="Unassembled WGS sequence"/>
</dbReference>
<name>A0ABV9Q1C4_9BACL</name>
<keyword evidence="2" id="KW-1185">Reference proteome</keyword>
<evidence type="ECO:0000313" key="1">
    <source>
        <dbReference type="EMBL" id="MFC4768034.1"/>
    </source>
</evidence>
<organism evidence="1 2">
    <name type="scientific">Effusibacillus consociatus</name>
    <dbReference type="NCBI Taxonomy" id="1117041"/>
    <lineage>
        <taxon>Bacteria</taxon>
        <taxon>Bacillati</taxon>
        <taxon>Bacillota</taxon>
        <taxon>Bacilli</taxon>
        <taxon>Bacillales</taxon>
        <taxon>Alicyclobacillaceae</taxon>
        <taxon>Effusibacillus</taxon>
    </lineage>
</organism>
<protein>
    <recommendedName>
        <fullName evidence="3">ArsR family transcriptional regulator</fullName>
    </recommendedName>
</protein>
<proteinExistence type="predicted"/>